<name>A0A812PE09_9DINO</name>
<gene>
    <name evidence="2" type="ORF">SNAT2548_LOCUS18254</name>
</gene>
<evidence type="ECO:0000256" key="1">
    <source>
        <dbReference type="SAM" id="Phobius"/>
    </source>
</evidence>
<proteinExistence type="predicted"/>
<sequence length="99" mass="11117">MEMGAECPQWALYLFLSLAFLVAFNFVSKVIIETTFFVYSSGGCNHIFAGIFAAVSKHTTTWNVLIVAAELFSIWVSIKFTWSGIKWHNQSIPDSIESC</sequence>
<keyword evidence="1" id="KW-0472">Membrane</keyword>
<feature type="transmembrane region" description="Helical" evidence="1">
    <location>
        <begin position="12"/>
        <end position="31"/>
    </location>
</feature>
<keyword evidence="1" id="KW-1133">Transmembrane helix</keyword>
<dbReference type="EMBL" id="CAJNDS010002139">
    <property type="protein sequence ID" value="CAE7347734.1"/>
    <property type="molecule type" value="Genomic_DNA"/>
</dbReference>
<keyword evidence="3" id="KW-1185">Reference proteome</keyword>
<organism evidence="2 3">
    <name type="scientific">Symbiodinium natans</name>
    <dbReference type="NCBI Taxonomy" id="878477"/>
    <lineage>
        <taxon>Eukaryota</taxon>
        <taxon>Sar</taxon>
        <taxon>Alveolata</taxon>
        <taxon>Dinophyceae</taxon>
        <taxon>Suessiales</taxon>
        <taxon>Symbiodiniaceae</taxon>
        <taxon>Symbiodinium</taxon>
    </lineage>
</organism>
<feature type="transmembrane region" description="Helical" evidence="1">
    <location>
        <begin position="62"/>
        <end position="82"/>
    </location>
</feature>
<evidence type="ECO:0000313" key="3">
    <source>
        <dbReference type="Proteomes" id="UP000604046"/>
    </source>
</evidence>
<reference evidence="2" key="1">
    <citation type="submission" date="2021-02" db="EMBL/GenBank/DDBJ databases">
        <authorList>
            <person name="Dougan E. K."/>
            <person name="Rhodes N."/>
            <person name="Thang M."/>
            <person name="Chan C."/>
        </authorList>
    </citation>
    <scope>NUCLEOTIDE SEQUENCE</scope>
</reference>
<keyword evidence="1" id="KW-0812">Transmembrane</keyword>
<dbReference type="OrthoDB" id="408351at2759"/>
<evidence type="ECO:0000313" key="2">
    <source>
        <dbReference type="EMBL" id="CAE7347734.1"/>
    </source>
</evidence>
<dbReference type="Proteomes" id="UP000604046">
    <property type="component" value="Unassembled WGS sequence"/>
</dbReference>
<protein>
    <submittedName>
        <fullName evidence="2">Uncharacterized protein</fullName>
    </submittedName>
</protein>
<feature type="transmembrane region" description="Helical" evidence="1">
    <location>
        <begin position="37"/>
        <end position="55"/>
    </location>
</feature>
<dbReference type="AlphaFoldDB" id="A0A812PE09"/>
<accession>A0A812PE09</accession>
<comment type="caution">
    <text evidence="2">The sequence shown here is derived from an EMBL/GenBank/DDBJ whole genome shotgun (WGS) entry which is preliminary data.</text>
</comment>